<evidence type="ECO:0008006" key="4">
    <source>
        <dbReference type="Google" id="ProtNLM"/>
    </source>
</evidence>
<dbReference type="Proteomes" id="UP000245765">
    <property type="component" value="Unassembled WGS sequence"/>
</dbReference>
<evidence type="ECO:0000313" key="2">
    <source>
        <dbReference type="EMBL" id="PWS35718.1"/>
    </source>
</evidence>
<dbReference type="EMBL" id="QGNA01000004">
    <property type="protein sequence ID" value="PWS35718.1"/>
    <property type="molecule type" value="Genomic_DNA"/>
</dbReference>
<accession>A0A317FDS1</accession>
<keyword evidence="1" id="KW-0732">Signal</keyword>
<comment type="caution">
    <text evidence="2">The sequence shown here is derived from an EMBL/GenBank/DDBJ whole genome shotgun (WGS) entry which is preliminary data.</text>
</comment>
<evidence type="ECO:0000256" key="1">
    <source>
        <dbReference type="SAM" id="SignalP"/>
    </source>
</evidence>
<evidence type="ECO:0000313" key="3">
    <source>
        <dbReference type="Proteomes" id="UP000245765"/>
    </source>
</evidence>
<dbReference type="AlphaFoldDB" id="A0A317FDS1"/>
<reference evidence="3" key="1">
    <citation type="submission" date="2018-05" db="EMBL/GenBank/DDBJ databases">
        <authorList>
            <person name="Du Z."/>
            <person name="Wang X."/>
        </authorList>
    </citation>
    <scope>NUCLEOTIDE SEQUENCE [LARGE SCALE GENOMIC DNA]</scope>
    <source>
        <strain evidence="3">CQN31</strain>
    </source>
</reference>
<feature type="signal peptide" evidence="1">
    <location>
        <begin position="1"/>
        <end position="24"/>
    </location>
</feature>
<proteinExistence type="predicted"/>
<gene>
    <name evidence="2" type="ORF">DFH01_19210</name>
</gene>
<dbReference type="RefSeq" id="WP_109872084.1">
    <property type="nucleotide sequence ID" value="NZ_QGNA01000004.1"/>
</dbReference>
<keyword evidence="3" id="KW-1185">Reference proteome</keyword>
<name>A0A317FDS1_9PROT</name>
<protein>
    <recommendedName>
        <fullName evidence="4">PEP-CTERM sorting domain-containing protein</fullName>
    </recommendedName>
</protein>
<sequence>MLASSFVHRAALAVALLGGGPAAAAIQSVSYGTAVLGSHAGNLIANGSFEVGASGNRMWTGNGPYTGANVGGPGVSIPSWNAAYPSGAYGWWGPYPNGAFPCADGANCVYFGNWITQPSQPPSFGPNGVVSFPGPVAFTNTVPQNQGQVTLSQTVTLTAGDAYLLDFWTTGEGPPTMPSGVFGLTIGSQSLFLEAVAGNRRYYVHFQADAATTTIGFTNWGHVQIGQGIATELVLDDVILNRVAVPAPGTLPVLAVGAMGLLWARRRFPAAHLPR</sequence>
<feature type="chain" id="PRO_5016264720" description="PEP-CTERM sorting domain-containing protein" evidence="1">
    <location>
        <begin position="25"/>
        <end position="275"/>
    </location>
</feature>
<dbReference type="OrthoDB" id="9824928at2"/>
<organism evidence="2 3">
    <name type="scientific">Falsiroseomonas bella</name>
    <dbReference type="NCBI Taxonomy" id="2184016"/>
    <lineage>
        <taxon>Bacteria</taxon>
        <taxon>Pseudomonadati</taxon>
        <taxon>Pseudomonadota</taxon>
        <taxon>Alphaproteobacteria</taxon>
        <taxon>Acetobacterales</taxon>
        <taxon>Roseomonadaceae</taxon>
        <taxon>Falsiroseomonas</taxon>
    </lineage>
</organism>